<dbReference type="PANTHER" id="PTHR46295:SF1">
    <property type="entry name" value="ENDOPLASMIC RETICULUM RESIDENT PROTEIN 44"/>
    <property type="match status" value="1"/>
</dbReference>
<dbReference type="EMBL" id="CAJHNH020000668">
    <property type="protein sequence ID" value="CAG5119206.1"/>
    <property type="molecule type" value="Genomic_DNA"/>
</dbReference>
<dbReference type="GO" id="GO:0006457">
    <property type="term" value="P:protein folding"/>
    <property type="evidence" value="ECO:0007669"/>
    <property type="project" value="TreeGrafter"/>
</dbReference>
<protein>
    <recommendedName>
        <fullName evidence="4">Endoplasmic reticulum resident protein 44</fullName>
    </recommendedName>
</protein>
<dbReference type="Proteomes" id="UP000678393">
    <property type="component" value="Unassembled WGS sequence"/>
</dbReference>
<dbReference type="SUPFAM" id="SSF52833">
    <property type="entry name" value="Thioredoxin-like"/>
    <property type="match status" value="3"/>
</dbReference>
<dbReference type="InterPro" id="IPR052643">
    <property type="entry name" value="ERP44"/>
</dbReference>
<organism evidence="2 3">
    <name type="scientific">Candidula unifasciata</name>
    <dbReference type="NCBI Taxonomy" id="100452"/>
    <lineage>
        <taxon>Eukaryota</taxon>
        <taxon>Metazoa</taxon>
        <taxon>Spiralia</taxon>
        <taxon>Lophotrochozoa</taxon>
        <taxon>Mollusca</taxon>
        <taxon>Gastropoda</taxon>
        <taxon>Heterobranchia</taxon>
        <taxon>Euthyneura</taxon>
        <taxon>Panpulmonata</taxon>
        <taxon>Eupulmonata</taxon>
        <taxon>Stylommatophora</taxon>
        <taxon>Helicina</taxon>
        <taxon>Helicoidea</taxon>
        <taxon>Geomitridae</taxon>
        <taxon>Candidula</taxon>
    </lineage>
</organism>
<feature type="compositionally biased region" description="Polar residues" evidence="1">
    <location>
        <begin position="310"/>
        <end position="321"/>
    </location>
</feature>
<feature type="non-terminal residue" evidence="2">
    <location>
        <position position="1"/>
    </location>
</feature>
<name>A0A8S3YY54_9EUPU</name>
<feature type="region of interest" description="Disordered" evidence="1">
    <location>
        <begin position="271"/>
        <end position="341"/>
    </location>
</feature>
<dbReference type="Gene3D" id="3.40.30.10">
    <property type="entry name" value="Glutaredoxin"/>
    <property type="match status" value="2"/>
</dbReference>
<comment type="caution">
    <text evidence="2">The sequence shown here is derived from an EMBL/GenBank/DDBJ whole genome shotgun (WGS) entry which is preliminary data.</text>
</comment>
<dbReference type="GO" id="GO:0005793">
    <property type="term" value="C:endoplasmic reticulum-Golgi intermediate compartment"/>
    <property type="evidence" value="ECO:0007669"/>
    <property type="project" value="TreeGrafter"/>
</dbReference>
<keyword evidence="3" id="KW-1185">Reference proteome</keyword>
<evidence type="ECO:0008006" key="4">
    <source>
        <dbReference type="Google" id="ProtNLM"/>
    </source>
</evidence>
<feature type="compositionally biased region" description="Basic and acidic residues" evidence="1">
    <location>
        <begin position="299"/>
        <end position="309"/>
    </location>
</feature>
<dbReference type="GO" id="GO:0005789">
    <property type="term" value="C:endoplasmic reticulum membrane"/>
    <property type="evidence" value="ECO:0007669"/>
    <property type="project" value="TreeGrafter"/>
</dbReference>
<sequence>VTLFSHIVSGEVASLTESNFESVVAGSDVAIVNFYVPGKILFAKVDCDREKFKDPVQEVAHIDNLDDLDTKKRHMIGCFESKVSDSSRTFSRVASMHRDDCEFHAAFGQVCEAERTAGDFVSFRPPNTLHQDVKYTGSLTDFTALQQWVASKCVPIVREITFENAEELTEEGLPFLILFHHPDDTASVELFNQEVNNQLLQEKANVNFLVADGIKFAHPLHHLGKSTSDLPLLAIDSFRHMYLFPHNVKTDLTKPGLLKQFVEDLHSGKLHREFHHGPDPTTQPETEQAAQEGGAETKNIPRDSSDESKPLSQQKNTSPPESTFKKLAPSRNRYTILRDEL</sequence>
<dbReference type="CDD" id="cd02961">
    <property type="entry name" value="PDI_a_family"/>
    <property type="match status" value="1"/>
</dbReference>
<feature type="compositionally biased region" description="Low complexity" evidence="1">
    <location>
        <begin position="280"/>
        <end position="297"/>
    </location>
</feature>
<reference evidence="2" key="1">
    <citation type="submission" date="2021-04" db="EMBL/GenBank/DDBJ databases">
        <authorList>
            <consortium name="Molecular Ecology Group"/>
        </authorList>
    </citation>
    <scope>NUCLEOTIDE SEQUENCE</scope>
</reference>
<dbReference type="OrthoDB" id="294696at2759"/>
<dbReference type="InterPro" id="IPR036249">
    <property type="entry name" value="Thioredoxin-like_sf"/>
</dbReference>
<evidence type="ECO:0000256" key="1">
    <source>
        <dbReference type="SAM" id="MobiDB-lite"/>
    </source>
</evidence>
<accession>A0A8S3YY54</accession>
<evidence type="ECO:0000313" key="2">
    <source>
        <dbReference type="EMBL" id="CAG5119206.1"/>
    </source>
</evidence>
<proteinExistence type="predicted"/>
<evidence type="ECO:0000313" key="3">
    <source>
        <dbReference type="Proteomes" id="UP000678393"/>
    </source>
</evidence>
<dbReference type="AlphaFoldDB" id="A0A8S3YY54"/>
<dbReference type="Pfam" id="PF13848">
    <property type="entry name" value="Thioredoxin_6"/>
    <property type="match status" value="1"/>
</dbReference>
<gene>
    <name evidence="2" type="ORF">CUNI_LOCUS4764</name>
</gene>
<dbReference type="PANTHER" id="PTHR46295">
    <property type="entry name" value="ENDOPLASMIC RETICULUM RESIDENT PROTEIN 44"/>
    <property type="match status" value="1"/>
</dbReference>
<dbReference type="GO" id="GO:0003756">
    <property type="term" value="F:protein disulfide isomerase activity"/>
    <property type="evidence" value="ECO:0007669"/>
    <property type="project" value="TreeGrafter"/>
</dbReference>